<feature type="region of interest" description="Disordered" evidence="6">
    <location>
        <begin position="150"/>
        <end position="169"/>
    </location>
</feature>
<comment type="caution">
    <text evidence="8">The sequence shown here is derived from an EMBL/GenBank/DDBJ whole genome shotgun (WGS) entry which is preliminary data.</text>
</comment>
<dbReference type="Proteomes" id="UP000248311">
    <property type="component" value="Unassembled WGS sequence"/>
</dbReference>
<evidence type="ECO:0000313" key="9">
    <source>
        <dbReference type="Proteomes" id="UP000248311"/>
    </source>
</evidence>
<evidence type="ECO:0000256" key="6">
    <source>
        <dbReference type="SAM" id="MobiDB-lite"/>
    </source>
</evidence>
<dbReference type="InterPro" id="IPR039422">
    <property type="entry name" value="MarR/SlyA-like"/>
</dbReference>
<reference evidence="8 9" key="1">
    <citation type="submission" date="2018-06" db="EMBL/GenBank/DDBJ databases">
        <title>Genomic Encyclopedia of Type Strains, Phase III (KMG-III): the genomes of soil and plant-associated and newly described type strains.</title>
        <authorList>
            <person name="Whitman W."/>
        </authorList>
    </citation>
    <scope>NUCLEOTIDE SEQUENCE [LARGE SCALE GENOMIC DNA]</scope>
    <source>
        <strain evidence="8 9">CECT 9025</strain>
    </source>
</reference>
<dbReference type="GO" id="GO:0005737">
    <property type="term" value="C:cytoplasm"/>
    <property type="evidence" value="ECO:0007669"/>
    <property type="project" value="UniProtKB-SubCell"/>
</dbReference>
<dbReference type="GO" id="GO:0003677">
    <property type="term" value="F:DNA binding"/>
    <property type="evidence" value="ECO:0007669"/>
    <property type="project" value="UniProtKB-KW"/>
</dbReference>
<evidence type="ECO:0000256" key="4">
    <source>
        <dbReference type="ARBA" id="ARBA00023125"/>
    </source>
</evidence>
<dbReference type="PROSITE" id="PS50995">
    <property type="entry name" value="HTH_MARR_2"/>
    <property type="match status" value="1"/>
</dbReference>
<dbReference type="InterPro" id="IPR055166">
    <property type="entry name" value="Transc_reg_Sar_Rot_HTH"/>
</dbReference>
<gene>
    <name evidence="8" type="ORF">DFP88_10754</name>
</gene>
<dbReference type="Pfam" id="PF22381">
    <property type="entry name" value="Staph_reg_Sar_Rot"/>
    <property type="match status" value="1"/>
</dbReference>
<evidence type="ECO:0000256" key="3">
    <source>
        <dbReference type="ARBA" id="ARBA00023015"/>
    </source>
</evidence>
<feature type="compositionally biased region" description="Basic and acidic residues" evidence="6">
    <location>
        <begin position="150"/>
        <end position="159"/>
    </location>
</feature>
<dbReference type="SUPFAM" id="SSF46785">
    <property type="entry name" value="Winged helix' DNA-binding domain"/>
    <property type="match status" value="1"/>
</dbReference>
<dbReference type="RefSeq" id="WP_110815489.1">
    <property type="nucleotide sequence ID" value="NZ_QJTE01000007.1"/>
</dbReference>
<dbReference type="GO" id="GO:0003700">
    <property type="term" value="F:DNA-binding transcription factor activity"/>
    <property type="evidence" value="ECO:0007669"/>
    <property type="project" value="InterPro"/>
</dbReference>
<dbReference type="InterPro" id="IPR036388">
    <property type="entry name" value="WH-like_DNA-bd_sf"/>
</dbReference>
<dbReference type="InterPro" id="IPR036390">
    <property type="entry name" value="WH_DNA-bd_sf"/>
</dbReference>
<evidence type="ECO:0000256" key="2">
    <source>
        <dbReference type="ARBA" id="ARBA00022490"/>
    </source>
</evidence>
<keyword evidence="3" id="KW-0805">Transcription regulation</keyword>
<proteinExistence type="predicted"/>
<keyword evidence="9" id="KW-1185">Reference proteome</keyword>
<evidence type="ECO:0000256" key="5">
    <source>
        <dbReference type="ARBA" id="ARBA00023163"/>
    </source>
</evidence>
<dbReference type="GO" id="GO:0006950">
    <property type="term" value="P:response to stress"/>
    <property type="evidence" value="ECO:0007669"/>
    <property type="project" value="TreeGrafter"/>
</dbReference>
<sequence length="169" mass="18976">MTGTERTDALDLERQVCFPLYAASNLVNRAYRPILSPLGLTYPQYLVMLVLWQDGCRSVGALGERLYLDSGTLTPMLKRLEAQGLVRRVRDNADERRVNVSLTDEGAALRERAQSVPATMFGACTNWQEDQLHDLRHAVNELIDALNRRDEAAKPEAVTRRKPQAAVPD</sequence>
<dbReference type="Gene3D" id="1.10.10.10">
    <property type="entry name" value="Winged helix-like DNA-binding domain superfamily/Winged helix DNA-binding domain"/>
    <property type="match status" value="1"/>
</dbReference>
<name>A0A318SZ37_9RHOB</name>
<dbReference type="PANTHER" id="PTHR33164">
    <property type="entry name" value="TRANSCRIPTIONAL REGULATOR, MARR FAMILY"/>
    <property type="match status" value="1"/>
</dbReference>
<dbReference type="AlphaFoldDB" id="A0A318SZ37"/>
<keyword evidence="5" id="KW-0804">Transcription</keyword>
<protein>
    <submittedName>
        <fullName evidence="8">DNA-binding MarR family transcriptional regulator</fullName>
    </submittedName>
</protein>
<comment type="subcellular location">
    <subcellularLocation>
        <location evidence="1">Cytoplasm</location>
    </subcellularLocation>
</comment>
<organism evidence="8 9">
    <name type="scientific">Pseudoroseicyclus aestuarii</name>
    <dbReference type="NCBI Taxonomy" id="1795041"/>
    <lineage>
        <taxon>Bacteria</taxon>
        <taxon>Pseudomonadati</taxon>
        <taxon>Pseudomonadota</taxon>
        <taxon>Alphaproteobacteria</taxon>
        <taxon>Rhodobacterales</taxon>
        <taxon>Paracoccaceae</taxon>
        <taxon>Pseudoroseicyclus</taxon>
    </lineage>
</organism>
<dbReference type="InterPro" id="IPR000835">
    <property type="entry name" value="HTH_MarR-typ"/>
</dbReference>
<dbReference type="FunFam" id="1.10.10.10:FF:000163">
    <property type="entry name" value="MarR family transcriptional regulator"/>
    <property type="match status" value="1"/>
</dbReference>
<dbReference type="OrthoDB" id="9806864at2"/>
<accession>A0A318SZ37</accession>
<keyword evidence="4 8" id="KW-0238">DNA-binding</keyword>
<evidence type="ECO:0000256" key="1">
    <source>
        <dbReference type="ARBA" id="ARBA00004496"/>
    </source>
</evidence>
<dbReference type="EMBL" id="QJTE01000007">
    <property type="protein sequence ID" value="PYE81264.1"/>
    <property type="molecule type" value="Genomic_DNA"/>
</dbReference>
<evidence type="ECO:0000313" key="8">
    <source>
        <dbReference type="EMBL" id="PYE81264.1"/>
    </source>
</evidence>
<feature type="domain" description="HTH marR-type" evidence="7">
    <location>
        <begin position="13"/>
        <end position="144"/>
    </location>
</feature>
<keyword evidence="2" id="KW-0963">Cytoplasm</keyword>
<evidence type="ECO:0000259" key="7">
    <source>
        <dbReference type="PROSITE" id="PS50995"/>
    </source>
</evidence>
<dbReference type="PANTHER" id="PTHR33164:SF5">
    <property type="entry name" value="ORGANIC HYDROPEROXIDE RESISTANCE TRANSCRIPTIONAL REGULATOR"/>
    <property type="match status" value="1"/>
</dbReference>
<dbReference type="SMART" id="SM00347">
    <property type="entry name" value="HTH_MARR"/>
    <property type="match status" value="1"/>
</dbReference>